<proteinExistence type="predicted"/>
<organism evidence="1 2">
    <name type="scientific">Dentiscutata heterogama</name>
    <dbReference type="NCBI Taxonomy" id="1316150"/>
    <lineage>
        <taxon>Eukaryota</taxon>
        <taxon>Fungi</taxon>
        <taxon>Fungi incertae sedis</taxon>
        <taxon>Mucoromycota</taxon>
        <taxon>Glomeromycotina</taxon>
        <taxon>Glomeromycetes</taxon>
        <taxon>Diversisporales</taxon>
        <taxon>Gigasporaceae</taxon>
        <taxon>Dentiscutata</taxon>
    </lineage>
</organism>
<accession>A0ACA9P7B4</accession>
<name>A0ACA9P7B4_9GLOM</name>
<evidence type="ECO:0000313" key="2">
    <source>
        <dbReference type="Proteomes" id="UP000789702"/>
    </source>
</evidence>
<sequence>MSTPTRVTTQLSSSKHKHVEELLPEFQKSDSSESDDFENKYLNSNDNNGSENDNNSISSKTDEKHSNRS</sequence>
<reference evidence="1" key="1">
    <citation type="submission" date="2021-06" db="EMBL/GenBank/DDBJ databases">
        <authorList>
            <person name="Kallberg Y."/>
            <person name="Tangrot J."/>
            <person name="Rosling A."/>
        </authorList>
    </citation>
    <scope>NUCLEOTIDE SEQUENCE</scope>
    <source>
        <strain evidence="1">IL203A</strain>
    </source>
</reference>
<comment type="caution">
    <text evidence="1">The sequence shown here is derived from an EMBL/GenBank/DDBJ whole genome shotgun (WGS) entry which is preliminary data.</text>
</comment>
<gene>
    <name evidence="1" type="ORF">DHETER_LOCUS11085</name>
</gene>
<keyword evidence="2" id="KW-1185">Reference proteome</keyword>
<evidence type="ECO:0000313" key="1">
    <source>
        <dbReference type="EMBL" id="CAG8687660.1"/>
    </source>
</evidence>
<feature type="non-terminal residue" evidence="1">
    <location>
        <position position="69"/>
    </location>
</feature>
<dbReference type="EMBL" id="CAJVPU010023278">
    <property type="protein sequence ID" value="CAG8687660.1"/>
    <property type="molecule type" value="Genomic_DNA"/>
</dbReference>
<protein>
    <submittedName>
        <fullName evidence="1">5254_t:CDS:1</fullName>
    </submittedName>
</protein>
<dbReference type="Proteomes" id="UP000789702">
    <property type="component" value="Unassembled WGS sequence"/>
</dbReference>